<gene>
    <name evidence="1" type="ORF">DMW51_11960</name>
</gene>
<keyword evidence="2" id="KW-1185">Reference proteome</keyword>
<sequence length="47" mass="5415">MDVELAGMEFFHYFTPEFLCSKLSEQPLRPLTTKLLVESAKAGCWLH</sequence>
<dbReference type="RefSeq" id="WP_080479039.1">
    <property type="nucleotide sequence ID" value="NZ_CADDTT010000023.1"/>
</dbReference>
<dbReference type="EMBL" id="QJQB01000266">
    <property type="protein sequence ID" value="PYA67739.1"/>
    <property type="molecule type" value="Genomic_DNA"/>
</dbReference>
<evidence type="ECO:0000313" key="2">
    <source>
        <dbReference type="Proteomes" id="UP000247823"/>
    </source>
</evidence>
<accession>A0ABX5NDP7</accession>
<dbReference type="InterPro" id="IPR010862">
    <property type="entry name" value="DUF1493"/>
</dbReference>
<evidence type="ECO:0000313" key="1">
    <source>
        <dbReference type="EMBL" id="PYA67739.1"/>
    </source>
</evidence>
<comment type="caution">
    <text evidence="1">The sequence shown here is derived from an EMBL/GenBank/DDBJ whole genome shotgun (WGS) entry which is preliminary data.</text>
</comment>
<dbReference type="Proteomes" id="UP000247823">
    <property type="component" value="Unassembled WGS sequence"/>
</dbReference>
<reference evidence="2" key="1">
    <citation type="submission" date="2018-06" db="EMBL/GenBank/DDBJ databases">
        <title>Serratia marcescens genome sequencing and assembly.</title>
        <authorList>
            <person name="Martins R.C."/>
            <person name="Perdigao-Neto L.V."/>
            <person name="Costa S.F."/>
            <person name="Levin A.S.S."/>
        </authorList>
    </citation>
    <scope>NUCLEOTIDE SEQUENCE [LARGE SCALE GENOMIC DNA]</scope>
    <source>
        <strain evidence="2">1283</strain>
    </source>
</reference>
<name>A0ABX5NDP7_SERMA</name>
<proteinExistence type="predicted"/>
<dbReference type="Pfam" id="PF07377">
    <property type="entry name" value="DUF1493"/>
    <property type="match status" value="1"/>
</dbReference>
<organism evidence="1 2">
    <name type="scientific">Serratia marcescens</name>
    <dbReference type="NCBI Taxonomy" id="615"/>
    <lineage>
        <taxon>Bacteria</taxon>
        <taxon>Pseudomonadati</taxon>
        <taxon>Pseudomonadota</taxon>
        <taxon>Gammaproteobacteria</taxon>
        <taxon>Enterobacterales</taxon>
        <taxon>Yersiniaceae</taxon>
        <taxon>Serratia</taxon>
    </lineage>
</organism>
<reference evidence="1 2" key="2">
    <citation type="submission" date="2018-06" db="EMBL/GenBank/DDBJ databases">
        <title>Serratia marcescens genome sequencing and assembly.</title>
        <authorList>
            <person name="Martins R.C.R."/>
            <person name="Perdigao-Neto L.V."/>
            <person name="Costa S.F."/>
            <person name="Levin A.S.S."/>
        </authorList>
    </citation>
    <scope>NUCLEOTIDE SEQUENCE [LARGE SCALE GENOMIC DNA]</scope>
    <source>
        <strain evidence="1 2">1283</strain>
    </source>
</reference>
<protein>
    <submittedName>
        <fullName evidence="1">DUF1493 domain-containing protein</fullName>
    </submittedName>
</protein>